<dbReference type="AlphaFoldDB" id="A0A6G1JQ24"/>
<reference evidence="1" key="1">
    <citation type="journal article" date="2020" name="Stud. Mycol.">
        <title>101 Dothideomycetes genomes: a test case for predicting lifestyles and emergence of pathogens.</title>
        <authorList>
            <person name="Haridas S."/>
            <person name="Albert R."/>
            <person name="Binder M."/>
            <person name="Bloem J."/>
            <person name="Labutti K."/>
            <person name="Salamov A."/>
            <person name="Andreopoulos B."/>
            <person name="Baker S."/>
            <person name="Barry K."/>
            <person name="Bills G."/>
            <person name="Bluhm B."/>
            <person name="Cannon C."/>
            <person name="Castanera R."/>
            <person name="Culley D."/>
            <person name="Daum C."/>
            <person name="Ezra D."/>
            <person name="Gonzalez J."/>
            <person name="Henrissat B."/>
            <person name="Kuo A."/>
            <person name="Liang C."/>
            <person name="Lipzen A."/>
            <person name="Lutzoni F."/>
            <person name="Magnuson J."/>
            <person name="Mondo S."/>
            <person name="Nolan M."/>
            <person name="Ohm R."/>
            <person name="Pangilinan J."/>
            <person name="Park H.-J."/>
            <person name="Ramirez L."/>
            <person name="Alfaro M."/>
            <person name="Sun H."/>
            <person name="Tritt A."/>
            <person name="Yoshinaga Y."/>
            <person name="Zwiers L.-H."/>
            <person name="Turgeon B."/>
            <person name="Goodwin S."/>
            <person name="Spatafora J."/>
            <person name="Crous P."/>
            <person name="Grigoriev I."/>
        </authorList>
    </citation>
    <scope>NUCLEOTIDE SEQUENCE</scope>
    <source>
        <strain evidence="1">CBS 122367</strain>
    </source>
</reference>
<evidence type="ECO:0000313" key="2">
    <source>
        <dbReference type="Proteomes" id="UP000799291"/>
    </source>
</evidence>
<protein>
    <submittedName>
        <fullName evidence="1">Uncharacterized protein</fullName>
    </submittedName>
</protein>
<dbReference type="EMBL" id="MU005569">
    <property type="protein sequence ID" value="KAF2692215.1"/>
    <property type="molecule type" value="Genomic_DNA"/>
</dbReference>
<dbReference type="OrthoDB" id="3788658at2759"/>
<gene>
    <name evidence="1" type="ORF">K458DRAFT_382043</name>
</gene>
<sequence>MCRTCDLRNHAVHTHSTGPALLDVCLITLHFTTPLSNANSTLYLALNAVLNNITDAAESTSHPSIFTTWSPCLTNPKVAAILTTASDTCRSATSPIFEPVLRHLSTTPSVQHVYLDYSIVSLAASSPESRIPCDTIILSAPNPSVAGAIGKRFGWDPKRSSLSAQMEVGAPGAFNKPGDLIRDFWAWAELHPDAPISPSSSVGSGYESVDARPVLMSTNSDEKNMSLFYAEDEERRNMEDETLIMIFQWSSHVDADRFKHPLQKSYGQNGTEISYDMWDRHVAHPVRQLKGVGAKVDMLKLELRGVEPRIETSKAAAKERSGSRRLSTMASGFGERVGGTCANVTVAPVYLGILHATDSPDAQSPSASILAERMRLFGSKARNKRAQLEDLHRHSVAATS</sequence>
<proteinExistence type="predicted"/>
<evidence type="ECO:0000313" key="1">
    <source>
        <dbReference type="EMBL" id="KAF2692215.1"/>
    </source>
</evidence>
<name>A0A6G1JQ24_9PLEO</name>
<keyword evidence="2" id="KW-1185">Reference proteome</keyword>
<accession>A0A6G1JQ24</accession>
<dbReference type="Proteomes" id="UP000799291">
    <property type="component" value="Unassembled WGS sequence"/>
</dbReference>
<organism evidence="1 2">
    <name type="scientific">Lentithecium fluviatile CBS 122367</name>
    <dbReference type="NCBI Taxonomy" id="1168545"/>
    <lineage>
        <taxon>Eukaryota</taxon>
        <taxon>Fungi</taxon>
        <taxon>Dikarya</taxon>
        <taxon>Ascomycota</taxon>
        <taxon>Pezizomycotina</taxon>
        <taxon>Dothideomycetes</taxon>
        <taxon>Pleosporomycetidae</taxon>
        <taxon>Pleosporales</taxon>
        <taxon>Massarineae</taxon>
        <taxon>Lentitheciaceae</taxon>
        <taxon>Lentithecium</taxon>
    </lineage>
</organism>